<feature type="transmembrane region" description="Helical" evidence="6">
    <location>
        <begin position="68"/>
        <end position="86"/>
    </location>
</feature>
<dbReference type="PROSITE" id="PS50850">
    <property type="entry name" value="MFS"/>
    <property type="match status" value="1"/>
</dbReference>
<dbReference type="PANTHER" id="PTHR23530:SF1">
    <property type="entry name" value="PERMEASE, MAJOR FACILITATOR SUPERFAMILY-RELATED"/>
    <property type="match status" value="1"/>
</dbReference>
<dbReference type="Gene3D" id="1.20.1250.20">
    <property type="entry name" value="MFS general substrate transporter like domains"/>
    <property type="match status" value="1"/>
</dbReference>
<comment type="caution">
    <text evidence="8">The sequence shown here is derived from an EMBL/GenBank/DDBJ whole genome shotgun (WGS) entry which is preliminary data.</text>
</comment>
<feature type="transmembrane region" description="Helical" evidence="6">
    <location>
        <begin position="363"/>
        <end position="385"/>
    </location>
</feature>
<feature type="domain" description="Major facilitator superfamily (MFS) profile" evidence="7">
    <location>
        <begin position="1"/>
        <end position="389"/>
    </location>
</feature>
<dbReference type="AlphaFoldDB" id="A0AAW8SZM2"/>
<dbReference type="InterPro" id="IPR053160">
    <property type="entry name" value="MFS_DHA3_Transporter"/>
</dbReference>
<dbReference type="SUPFAM" id="SSF103473">
    <property type="entry name" value="MFS general substrate transporter"/>
    <property type="match status" value="1"/>
</dbReference>
<feature type="transmembrane region" description="Helical" evidence="6">
    <location>
        <begin position="92"/>
        <end position="115"/>
    </location>
</feature>
<evidence type="ECO:0000313" key="8">
    <source>
        <dbReference type="EMBL" id="MDT2540217.1"/>
    </source>
</evidence>
<feature type="transmembrane region" description="Helical" evidence="6">
    <location>
        <begin position="211"/>
        <end position="230"/>
    </location>
</feature>
<dbReference type="EMBL" id="JARPXM010000031">
    <property type="protein sequence ID" value="MDT2540217.1"/>
    <property type="molecule type" value="Genomic_DNA"/>
</dbReference>
<protein>
    <submittedName>
        <fullName evidence="8">MFS transporter</fullName>
    </submittedName>
</protein>
<dbReference type="GO" id="GO:0005886">
    <property type="term" value="C:plasma membrane"/>
    <property type="evidence" value="ECO:0007669"/>
    <property type="project" value="UniProtKB-SubCell"/>
</dbReference>
<organism evidence="8 9">
    <name type="scientific">Enterococcus raffinosus</name>
    <dbReference type="NCBI Taxonomy" id="71452"/>
    <lineage>
        <taxon>Bacteria</taxon>
        <taxon>Bacillati</taxon>
        <taxon>Bacillota</taxon>
        <taxon>Bacilli</taxon>
        <taxon>Lactobacillales</taxon>
        <taxon>Enterococcaceae</taxon>
        <taxon>Enterococcus</taxon>
    </lineage>
</organism>
<evidence type="ECO:0000256" key="5">
    <source>
        <dbReference type="ARBA" id="ARBA00023136"/>
    </source>
</evidence>
<dbReference type="PANTHER" id="PTHR23530">
    <property type="entry name" value="TRANSPORT PROTEIN-RELATED"/>
    <property type="match status" value="1"/>
</dbReference>
<sequence>MIPFNVKLLYRYKFMSHCLPIYAFYTLLFIERGMSISEIAILVSLWSGFSILFEIPSGILADRWSRRNMLVIASFVEGLCFFIWSFSQSFSLFAVGFFWAIGNAFVSGTEESLIYDNLKSKNREDQFSRIYGRSRFFANIGNLTGIVISGVLVTFISFAEISLLSACICLINALLASKLEEKNYYANQLNDSTIAIHRTFKDAAQLFRDNSLSLLTVLFLILFSNLVSYLDEFDALIIRDSKVDYYWVSVLLTVRFIFVALGDLLAPKVDKKCRSIRWIFILYGFAGAFLAVFTFLWHTYAVVTFGASMMIMSISEVLLIKSLQETITDEGRATVMSFYGLGQNVVMILFSLIYGLLAKIISIQTIYCLISGYALFGALVFFFIFSRKRIIDD</sequence>
<keyword evidence="5 6" id="KW-0472">Membrane</keyword>
<evidence type="ECO:0000256" key="4">
    <source>
        <dbReference type="ARBA" id="ARBA00022989"/>
    </source>
</evidence>
<evidence type="ECO:0000256" key="2">
    <source>
        <dbReference type="ARBA" id="ARBA00022448"/>
    </source>
</evidence>
<dbReference type="InterPro" id="IPR036259">
    <property type="entry name" value="MFS_trans_sf"/>
</dbReference>
<feature type="transmembrane region" description="Helical" evidence="6">
    <location>
        <begin position="335"/>
        <end position="357"/>
    </location>
</feature>
<name>A0AAW8SZM2_9ENTE</name>
<feature type="transmembrane region" description="Helical" evidence="6">
    <location>
        <begin position="36"/>
        <end position="56"/>
    </location>
</feature>
<dbReference type="InterPro" id="IPR011701">
    <property type="entry name" value="MFS"/>
</dbReference>
<dbReference type="GO" id="GO:0022857">
    <property type="term" value="F:transmembrane transporter activity"/>
    <property type="evidence" value="ECO:0007669"/>
    <property type="project" value="InterPro"/>
</dbReference>
<keyword evidence="2" id="KW-0813">Transport</keyword>
<dbReference type="InterPro" id="IPR020846">
    <property type="entry name" value="MFS_dom"/>
</dbReference>
<feature type="transmembrane region" description="Helical" evidence="6">
    <location>
        <begin position="12"/>
        <end position="30"/>
    </location>
</feature>
<keyword evidence="4 6" id="KW-1133">Transmembrane helix</keyword>
<evidence type="ECO:0000259" key="7">
    <source>
        <dbReference type="PROSITE" id="PS50850"/>
    </source>
</evidence>
<feature type="transmembrane region" description="Helical" evidence="6">
    <location>
        <begin position="303"/>
        <end position="323"/>
    </location>
</feature>
<feature type="transmembrane region" description="Helical" evidence="6">
    <location>
        <begin position="278"/>
        <end position="297"/>
    </location>
</feature>
<keyword evidence="3 6" id="KW-0812">Transmembrane</keyword>
<evidence type="ECO:0000256" key="6">
    <source>
        <dbReference type="SAM" id="Phobius"/>
    </source>
</evidence>
<gene>
    <name evidence="8" type="ORF">P7D78_19110</name>
</gene>
<proteinExistence type="predicted"/>
<comment type="subcellular location">
    <subcellularLocation>
        <location evidence="1">Cell membrane</location>
        <topology evidence="1">Multi-pass membrane protein</topology>
    </subcellularLocation>
</comment>
<reference evidence="8" key="1">
    <citation type="submission" date="2023-03" db="EMBL/GenBank/DDBJ databases">
        <authorList>
            <person name="Shen W."/>
            <person name="Cai J."/>
        </authorList>
    </citation>
    <scope>NUCLEOTIDE SEQUENCE</scope>
    <source>
        <strain evidence="8">B646-2</strain>
    </source>
</reference>
<dbReference type="RefSeq" id="WP_028020679.1">
    <property type="nucleotide sequence ID" value="NZ_CABLCA010000062.1"/>
</dbReference>
<evidence type="ECO:0000256" key="1">
    <source>
        <dbReference type="ARBA" id="ARBA00004651"/>
    </source>
</evidence>
<accession>A0AAW8SZM2</accession>
<dbReference type="Pfam" id="PF07690">
    <property type="entry name" value="MFS_1"/>
    <property type="match status" value="1"/>
</dbReference>
<evidence type="ECO:0000256" key="3">
    <source>
        <dbReference type="ARBA" id="ARBA00022692"/>
    </source>
</evidence>
<evidence type="ECO:0000313" key="9">
    <source>
        <dbReference type="Proteomes" id="UP001249240"/>
    </source>
</evidence>
<feature type="transmembrane region" description="Helical" evidence="6">
    <location>
        <begin position="161"/>
        <end position="179"/>
    </location>
</feature>
<feature type="transmembrane region" description="Helical" evidence="6">
    <location>
        <begin position="245"/>
        <end position="266"/>
    </location>
</feature>
<dbReference type="Proteomes" id="UP001249240">
    <property type="component" value="Unassembled WGS sequence"/>
</dbReference>
<feature type="transmembrane region" description="Helical" evidence="6">
    <location>
        <begin position="136"/>
        <end position="155"/>
    </location>
</feature>